<dbReference type="Proteomes" id="UP001595843">
    <property type="component" value="Unassembled WGS sequence"/>
</dbReference>
<keyword evidence="1" id="KW-0472">Membrane</keyword>
<evidence type="ECO:0000313" key="3">
    <source>
        <dbReference type="Proteomes" id="UP001595843"/>
    </source>
</evidence>
<accession>A0ABV8JID4</accession>
<gene>
    <name evidence="2" type="ORF">ACFOUO_15180</name>
</gene>
<comment type="caution">
    <text evidence="2">The sequence shown here is derived from an EMBL/GenBank/DDBJ whole genome shotgun (WGS) entry which is preliminary data.</text>
</comment>
<sequence>MGFGIISPLLVHTDEYWELAGVVTVIWGIIIGTLILFLLLLLFFTSVRIRIVYRRKGEEDGFFLQVRWLWGLVRYRWVAEGFALTGQGLKVKEKKEGTTGTDKKKRTRIGLAAMKKAKEKVQDFRENVVNLYGVMRYFLSKVVCEKLVWISDLGTGDAAETGIITGLAWGIKANLVGVVGSYFQWRRPPQLDIRPYFIEARLETDLECIFRFKVRHAILAVMRLLLRMNNKGGEGKWQNTLFKA</sequence>
<dbReference type="InterPro" id="IPR021338">
    <property type="entry name" value="DUF2953"/>
</dbReference>
<name>A0ABV8JID4_9BACL</name>
<keyword evidence="1" id="KW-1133">Transmembrane helix</keyword>
<proteinExistence type="predicted"/>
<feature type="transmembrane region" description="Helical" evidence="1">
    <location>
        <begin position="20"/>
        <end position="45"/>
    </location>
</feature>
<organism evidence="2 3">
    <name type="scientific">Salinithrix halophila</name>
    <dbReference type="NCBI Taxonomy" id="1485204"/>
    <lineage>
        <taxon>Bacteria</taxon>
        <taxon>Bacillati</taxon>
        <taxon>Bacillota</taxon>
        <taxon>Bacilli</taxon>
        <taxon>Bacillales</taxon>
        <taxon>Thermoactinomycetaceae</taxon>
        <taxon>Salinithrix</taxon>
    </lineage>
</organism>
<keyword evidence="1" id="KW-0812">Transmembrane</keyword>
<keyword evidence="3" id="KW-1185">Reference proteome</keyword>
<evidence type="ECO:0000313" key="2">
    <source>
        <dbReference type="EMBL" id="MFC4078140.1"/>
    </source>
</evidence>
<evidence type="ECO:0000256" key="1">
    <source>
        <dbReference type="SAM" id="Phobius"/>
    </source>
</evidence>
<dbReference type="Pfam" id="PF11167">
    <property type="entry name" value="DUF2953"/>
    <property type="match status" value="1"/>
</dbReference>
<dbReference type="EMBL" id="JBHSAP010000018">
    <property type="protein sequence ID" value="MFC4078140.1"/>
    <property type="molecule type" value="Genomic_DNA"/>
</dbReference>
<protein>
    <submittedName>
        <fullName evidence="2">DUF2953 domain-containing protein</fullName>
    </submittedName>
</protein>
<reference evidence="3" key="1">
    <citation type="journal article" date="2019" name="Int. J. Syst. Evol. Microbiol.">
        <title>The Global Catalogue of Microorganisms (GCM) 10K type strain sequencing project: providing services to taxonomists for standard genome sequencing and annotation.</title>
        <authorList>
            <consortium name="The Broad Institute Genomics Platform"/>
            <consortium name="The Broad Institute Genome Sequencing Center for Infectious Disease"/>
            <person name="Wu L."/>
            <person name="Ma J."/>
        </authorList>
    </citation>
    <scope>NUCLEOTIDE SEQUENCE [LARGE SCALE GENOMIC DNA]</scope>
    <source>
        <strain evidence="3">IBRC-M 10813</strain>
    </source>
</reference>